<feature type="transmembrane region" description="Helical" evidence="1">
    <location>
        <begin position="80"/>
        <end position="105"/>
    </location>
</feature>
<keyword evidence="3" id="KW-1185">Reference proteome</keyword>
<dbReference type="OrthoDB" id="7280060at2"/>
<reference evidence="2 3" key="1">
    <citation type="journal article" date="2011" name="Syst. Appl. Microbiol.">
        <title>Defluviimonas denitrificans gen. nov., sp. nov., and Pararhodobacter aggregans gen. nov., sp. nov., non-phototrophic Rhodobacteraceae from the biofilter of a marine aquaculture.</title>
        <authorList>
            <person name="Foesel B.U."/>
            <person name="Drake H.L."/>
            <person name="Schramm A."/>
        </authorList>
    </citation>
    <scope>NUCLEOTIDE SEQUENCE [LARGE SCALE GENOMIC DNA]</scope>
    <source>
        <strain evidence="2 3">D1-19</strain>
    </source>
</reference>
<dbReference type="Pfam" id="PF13687">
    <property type="entry name" value="DUF4153"/>
    <property type="match status" value="1"/>
</dbReference>
<feature type="transmembrane region" description="Helical" evidence="1">
    <location>
        <begin position="55"/>
        <end position="73"/>
    </location>
</feature>
<evidence type="ECO:0000256" key="1">
    <source>
        <dbReference type="SAM" id="Phobius"/>
    </source>
</evidence>
<dbReference type="Proteomes" id="UP000244810">
    <property type="component" value="Unassembled WGS sequence"/>
</dbReference>
<evidence type="ECO:0000313" key="2">
    <source>
        <dbReference type="EMBL" id="PVE48041.1"/>
    </source>
</evidence>
<feature type="transmembrane region" description="Helical" evidence="1">
    <location>
        <begin position="290"/>
        <end position="310"/>
    </location>
</feature>
<dbReference type="RefSeq" id="WP_107751415.1">
    <property type="nucleotide sequence ID" value="NZ_QBKF01000004.1"/>
</dbReference>
<keyword evidence="1" id="KW-0472">Membrane</keyword>
<gene>
    <name evidence="2" type="ORF">DDE23_07835</name>
</gene>
<name>A0A2T7UTZ1_9RHOB</name>
<protein>
    <submittedName>
        <fullName evidence="2">DUF4173 domain-containing protein</fullName>
    </submittedName>
</protein>
<feature type="transmembrane region" description="Helical" evidence="1">
    <location>
        <begin position="322"/>
        <end position="341"/>
    </location>
</feature>
<feature type="transmembrane region" description="Helical" evidence="1">
    <location>
        <begin position="137"/>
        <end position="157"/>
    </location>
</feature>
<proteinExistence type="predicted"/>
<keyword evidence="1" id="KW-1133">Transmembrane helix</keyword>
<feature type="transmembrane region" description="Helical" evidence="1">
    <location>
        <begin position="178"/>
        <end position="195"/>
    </location>
</feature>
<organism evidence="2 3">
    <name type="scientific">Pararhodobacter aggregans</name>
    <dbReference type="NCBI Taxonomy" id="404875"/>
    <lineage>
        <taxon>Bacteria</taxon>
        <taxon>Pseudomonadati</taxon>
        <taxon>Pseudomonadota</taxon>
        <taxon>Alphaproteobacteria</taxon>
        <taxon>Rhodobacterales</taxon>
        <taxon>Paracoccaceae</taxon>
        <taxon>Pararhodobacter</taxon>
    </lineage>
</organism>
<comment type="caution">
    <text evidence="2">The sequence shown here is derived from an EMBL/GenBank/DDBJ whole genome shotgun (WGS) entry which is preliminary data.</text>
</comment>
<sequence length="447" mass="46958">MQTRISPLAPLAALAVLVLLGDFLFWRQAPGLSLALFAFAIFAAASWSVRPLSRLVGPALLLLAAALPVIEMLQALSMAFLAAGLIVALAWVHGPLSGALGYALALPGRWLAPLDPGRSLRAIRALPAEAGAIRRQVALWAFPLGGSAVFIALLMDANPVLSRLFSLDLDLFAALERGLFWGGTALLVAPFLTPGPVTAAPQLRLPGSGLSAGSVIRALILFNLVIGVQTLTDLSILIAGADLPEGMSFADYAHRGAYPLLATAMLAGAFALAARPFLSAHPAVKPLLGLWLAQNMVLCGAAMLRLDLYIGAYGLTYLRLHALIWMGLVAAGLGLSLWQVLAGRGNLWLLVRAGGLGLVTLYVACFVNFAGIVAAQNLAHPNADPNYVCDLGPMAAVAWAGAETPPPPGFRLGSCGARHAPVTRGWRDWGFRAWRVRHNLAALEAGR</sequence>
<dbReference type="EMBL" id="QDDR01000003">
    <property type="protein sequence ID" value="PVE48041.1"/>
    <property type="molecule type" value="Genomic_DNA"/>
</dbReference>
<feature type="transmembrane region" description="Helical" evidence="1">
    <location>
        <begin position="347"/>
        <end position="370"/>
    </location>
</feature>
<accession>A0A2T7UTZ1</accession>
<dbReference type="AlphaFoldDB" id="A0A2T7UTZ1"/>
<feature type="transmembrane region" description="Helical" evidence="1">
    <location>
        <begin position="6"/>
        <end position="25"/>
    </location>
</feature>
<keyword evidence="1" id="KW-0812">Transmembrane</keyword>
<feature type="transmembrane region" description="Helical" evidence="1">
    <location>
        <begin position="260"/>
        <end position="278"/>
    </location>
</feature>
<feature type="transmembrane region" description="Helical" evidence="1">
    <location>
        <begin position="32"/>
        <end position="49"/>
    </location>
</feature>
<dbReference type="InterPro" id="IPR025291">
    <property type="entry name" value="DUF4153"/>
</dbReference>
<feature type="transmembrane region" description="Helical" evidence="1">
    <location>
        <begin position="215"/>
        <end position="239"/>
    </location>
</feature>
<evidence type="ECO:0000313" key="3">
    <source>
        <dbReference type="Proteomes" id="UP000244810"/>
    </source>
</evidence>